<dbReference type="EMBL" id="ML208262">
    <property type="protein sequence ID" value="TFK75737.1"/>
    <property type="molecule type" value="Genomic_DNA"/>
</dbReference>
<gene>
    <name evidence="1" type="ORF">BDN72DRAFT_453565</name>
</gene>
<proteinExistence type="predicted"/>
<evidence type="ECO:0000313" key="2">
    <source>
        <dbReference type="Proteomes" id="UP000308600"/>
    </source>
</evidence>
<evidence type="ECO:0000313" key="1">
    <source>
        <dbReference type="EMBL" id="TFK75737.1"/>
    </source>
</evidence>
<reference evidence="1 2" key="1">
    <citation type="journal article" date="2019" name="Nat. Ecol. Evol.">
        <title>Megaphylogeny resolves global patterns of mushroom evolution.</title>
        <authorList>
            <person name="Varga T."/>
            <person name="Krizsan K."/>
            <person name="Foldi C."/>
            <person name="Dima B."/>
            <person name="Sanchez-Garcia M."/>
            <person name="Sanchez-Ramirez S."/>
            <person name="Szollosi G.J."/>
            <person name="Szarkandi J.G."/>
            <person name="Papp V."/>
            <person name="Albert L."/>
            <person name="Andreopoulos W."/>
            <person name="Angelini C."/>
            <person name="Antonin V."/>
            <person name="Barry K.W."/>
            <person name="Bougher N.L."/>
            <person name="Buchanan P."/>
            <person name="Buyck B."/>
            <person name="Bense V."/>
            <person name="Catcheside P."/>
            <person name="Chovatia M."/>
            <person name="Cooper J."/>
            <person name="Damon W."/>
            <person name="Desjardin D."/>
            <person name="Finy P."/>
            <person name="Geml J."/>
            <person name="Haridas S."/>
            <person name="Hughes K."/>
            <person name="Justo A."/>
            <person name="Karasinski D."/>
            <person name="Kautmanova I."/>
            <person name="Kiss B."/>
            <person name="Kocsube S."/>
            <person name="Kotiranta H."/>
            <person name="LaButti K.M."/>
            <person name="Lechner B.E."/>
            <person name="Liimatainen K."/>
            <person name="Lipzen A."/>
            <person name="Lukacs Z."/>
            <person name="Mihaltcheva S."/>
            <person name="Morgado L.N."/>
            <person name="Niskanen T."/>
            <person name="Noordeloos M.E."/>
            <person name="Ohm R.A."/>
            <person name="Ortiz-Santana B."/>
            <person name="Ovrebo C."/>
            <person name="Racz N."/>
            <person name="Riley R."/>
            <person name="Savchenko A."/>
            <person name="Shiryaev A."/>
            <person name="Soop K."/>
            <person name="Spirin V."/>
            <person name="Szebenyi C."/>
            <person name="Tomsovsky M."/>
            <person name="Tulloss R.E."/>
            <person name="Uehling J."/>
            <person name="Grigoriev I.V."/>
            <person name="Vagvolgyi C."/>
            <person name="Papp T."/>
            <person name="Martin F.M."/>
            <person name="Miettinen O."/>
            <person name="Hibbett D.S."/>
            <person name="Nagy L.G."/>
        </authorList>
    </citation>
    <scope>NUCLEOTIDE SEQUENCE [LARGE SCALE GENOMIC DNA]</scope>
    <source>
        <strain evidence="1 2">NL-1719</strain>
    </source>
</reference>
<sequence>MEDTMGVPSGSSSFARNCSSVSAVALLTYECIITHQEERRYIWRGPSNLYKYIYLFSRYFVLSTQVLGLCFMTIILSRPVQPAICHAWHRFEAVRLQLILACVEVVLALRVYALHDRSPKIGIILLSILCISGTVEMACVMRLVDKSSFNNTCVLLAVPREVAQYPAALLFTHTSIFILTIYKRNIIPRERWHDVPVFRIITRDGLVAFGIISVISSVAVPYNTFKRPIAHLLLPWLIALPSIGVCQMIVNTQRLHEQPQDPPSALHTIRLDNTTELSTIVTMESRASLSRAIAPD</sequence>
<keyword evidence="2" id="KW-1185">Reference proteome</keyword>
<accession>A0ACD3BDR8</accession>
<name>A0ACD3BDR8_9AGAR</name>
<organism evidence="1 2">
    <name type="scientific">Pluteus cervinus</name>
    <dbReference type="NCBI Taxonomy" id="181527"/>
    <lineage>
        <taxon>Eukaryota</taxon>
        <taxon>Fungi</taxon>
        <taxon>Dikarya</taxon>
        <taxon>Basidiomycota</taxon>
        <taxon>Agaricomycotina</taxon>
        <taxon>Agaricomycetes</taxon>
        <taxon>Agaricomycetidae</taxon>
        <taxon>Agaricales</taxon>
        <taxon>Pluteineae</taxon>
        <taxon>Pluteaceae</taxon>
        <taxon>Pluteus</taxon>
    </lineage>
</organism>
<protein>
    <submittedName>
        <fullName evidence="1">Uncharacterized protein</fullName>
    </submittedName>
</protein>
<dbReference type="Proteomes" id="UP000308600">
    <property type="component" value="Unassembled WGS sequence"/>
</dbReference>